<keyword evidence="2" id="KW-1185">Reference proteome</keyword>
<dbReference type="RefSeq" id="WP_191615024.1">
    <property type="nucleotide sequence ID" value="NZ_JACYFG010000002.1"/>
</dbReference>
<sequence length="417" mass="46591">MSARNAVLLSQQGSGRATAYLESPKIVSFQGKTHVAWLDSPEEGFRVCIRTLDHASETWSEKYTIGEAQDNHGGPALTIDGEGYLHVIYYAHHHPVRYRKSLRPNDASQWSEYEPFGHNLTYPSLLCAKDGSLILTARRSYDERPWELEMWRKNPGETWQRERALVSSRHGIYSQFAASLAWGSDHETIHLATRIYEMPEDEIEQPLTTVGYMKSEDGGVTWTRSDGGEVPLPATADTMDVIASGRGIEGRILNAGSIAVGPDGRPWVPYGVRTEDSSESYLASPYGDGKWRHRQLNKYLPEELRDWALFMHGGVSFGKSGQAVVTAVAMRVQPLAPDWGDPTSELVCFLARDGGARFEGMLVGEIDADLPSWMPNMERPTGFNEMLAYPSYVYTKGVRGESLSDQLSNEVWWVPGE</sequence>
<dbReference type="CDD" id="cd15482">
    <property type="entry name" value="Sialidase_non-viral"/>
    <property type="match status" value="1"/>
</dbReference>
<dbReference type="AlphaFoldDB" id="A0A927F4B2"/>
<dbReference type="Pfam" id="PF15892">
    <property type="entry name" value="BNR_4"/>
    <property type="match status" value="1"/>
</dbReference>
<evidence type="ECO:0000313" key="2">
    <source>
        <dbReference type="Proteomes" id="UP000622317"/>
    </source>
</evidence>
<comment type="caution">
    <text evidence="1">The sequence shown here is derived from an EMBL/GenBank/DDBJ whole genome shotgun (WGS) entry which is preliminary data.</text>
</comment>
<dbReference type="EMBL" id="JACYFG010000002">
    <property type="protein sequence ID" value="MBD5777892.1"/>
    <property type="molecule type" value="Genomic_DNA"/>
</dbReference>
<organism evidence="1 2">
    <name type="scientific">Pelagicoccus enzymogenes</name>
    <dbReference type="NCBI Taxonomy" id="2773457"/>
    <lineage>
        <taxon>Bacteria</taxon>
        <taxon>Pseudomonadati</taxon>
        <taxon>Verrucomicrobiota</taxon>
        <taxon>Opitutia</taxon>
        <taxon>Puniceicoccales</taxon>
        <taxon>Pelagicoccaceae</taxon>
        <taxon>Pelagicoccus</taxon>
    </lineage>
</organism>
<dbReference type="InterPro" id="IPR036278">
    <property type="entry name" value="Sialidase_sf"/>
</dbReference>
<reference evidence="1" key="1">
    <citation type="submission" date="2020-09" db="EMBL/GenBank/DDBJ databases">
        <title>Pelagicoccus enzymogenes sp. nov. with an EPS production, isolated from marine sediment.</title>
        <authorList>
            <person name="Feng X."/>
        </authorList>
    </citation>
    <scope>NUCLEOTIDE SEQUENCE</scope>
    <source>
        <strain evidence="1">NFK12</strain>
    </source>
</reference>
<accession>A0A927F4B2</accession>
<dbReference type="Proteomes" id="UP000622317">
    <property type="component" value="Unassembled WGS sequence"/>
</dbReference>
<evidence type="ECO:0000313" key="1">
    <source>
        <dbReference type="EMBL" id="MBD5777892.1"/>
    </source>
</evidence>
<gene>
    <name evidence="1" type="ORF">IEN85_00095</name>
</gene>
<dbReference type="Gene3D" id="2.120.10.10">
    <property type="match status" value="1"/>
</dbReference>
<dbReference type="SUPFAM" id="SSF50939">
    <property type="entry name" value="Sialidases"/>
    <property type="match status" value="1"/>
</dbReference>
<proteinExistence type="predicted"/>
<name>A0A927F4B2_9BACT</name>
<protein>
    <submittedName>
        <fullName evidence="1">BNR-4 repeat-containing protein</fullName>
    </submittedName>
</protein>